<accession>A0ABD6X8Z5</accession>
<comment type="caution">
    <text evidence="2">The sequence shown here is derived from an EMBL/GenBank/DDBJ whole genome shotgun (WGS) entry which is preliminary data.</text>
</comment>
<proteinExistence type="predicted"/>
<evidence type="ECO:0000313" key="3">
    <source>
        <dbReference type="Proteomes" id="UP000241783"/>
    </source>
</evidence>
<reference evidence="2 3" key="1">
    <citation type="submission" date="2018-03" db="EMBL/GenBank/DDBJ databases">
        <title>Genome Sequences of Lactobacillus sp. Isolates from Traditional Turkish Sourdough.</title>
        <authorList>
            <person name="Skory C.D."/>
            <person name="Dertli E."/>
        </authorList>
    </citation>
    <scope>NUCLEOTIDE SEQUENCE [LARGE SCALE GENOMIC DNA]</scope>
    <source>
        <strain evidence="2 3">E81</strain>
    </source>
</reference>
<feature type="non-terminal residue" evidence="2">
    <location>
        <position position="42"/>
    </location>
</feature>
<dbReference type="RefSeq" id="WP_181358105.1">
    <property type="nucleotide sequence ID" value="NZ_PZQO01000040.1"/>
</dbReference>
<sequence>MVLKAAKMRIYPNLAQRNQLWQPLGCVCFVGNQMLNMQIERR</sequence>
<dbReference type="AlphaFoldDB" id="A0ABD6X8Z5"/>
<protein>
    <submittedName>
        <fullName evidence="2">Transposase</fullName>
    </submittedName>
</protein>
<dbReference type="Proteomes" id="UP000241783">
    <property type="component" value="Unassembled WGS sequence"/>
</dbReference>
<dbReference type="InterPro" id="IPR021027">
    <property type="entry name" value="Transposase_put_HTH"/>
</dbReference>
<evidence type="ECO:0000259" key="1">
    <source>
        <dbReference type="Pfam" id="PF12323"/>
    </source>
</evidence>
<dbReference type="EMBL" id="PZQO01000040">
    <property type="protein sequence ID" value="PTM27076.1"/>
    <property type="molecule type" value="Genomic_DNA"/>
</dbReference>
<name>A0ABD6X8Z5_LIMRT</name>
<organism evidence="2 3">
    <name type="scientific">Limosilactobacillus reuteri</name>
    <name type="common">Lactobacillus reuteri</name>
    <dbReference type="NCBI Taxonomy" id="1598"/>
    <lineage>
        <taxon>Bacteria</taxon>
        <taxon>Bacillati</taxon>
        <taxon>Bacillota</taxon>
        <taxon>Bacilli</taxon>
        <taxon>Lactobacillales</taxon>
        <taxon>Lactobacillaceae</taxon>
        <taxon>Limosilactobacillus</taxon>
    </lineage>
</organism>
<gene>
    <name evidence="2" type="ORF">DA796_09730</name>
</gene>
<feature type="domain" description="Transposase putative helix-turn-helix" evidence="1">
    <location>
        <begin position="1"/>
        <end position="41"/>
    </location>
</feature>
<dbReference type="Pfam" id="PF12323">
    <property type="entry name" value="HTH_OrfB_IS605"/>
    <property type="match status" value="1"/>
</dbReference>
<evidence type="ECO:0000313" key="2">
    <source>
        <dbReference type="EMBL" id="PTM27076.1"/>
    </source>
</evidence>